<reference evidence="2" key="1">
    <citation type="submission" date="2022-07" db="EMBL/GenBank/DDBJ databases">
        <authorList>
            <person name="Jung M.-Y."/>
            <person name="Lee M."/>
        </authorList>
    </citation>
    <scope>NUCLEOTIDE SEQUENCE</scope>
    <source>
        <strain evidence="2">S8</strain>
    </source>
</reference>
<evidence type="ECO:0000259" key="1">
    <source>
        <dbReference type="Pfam" id="PF13556"/>
    </source>
</evidence>
<dbReference type="InterPro" id="IPR042070">
    <property type="entry name" value="PucR_C-HTH_sf"/>
</dbReference>
<dbReference type="SUPFAM" id="SSF46689">
    <property type="entry name" value="Homeodomain-like"/>
    <property type="match status" value="1"/>
</dbReference>
<accession>A0ABT1WPD9</accession>
<reference evidence="2" key="2">
    <citation type="journal article" date="2023" name="Curr. Microbiol.">
        <title>Granulicatella seriolae sp. nov., a Novel Facultative Anaerobe Isolated from Yellowtail Marine Fish.</title>
        <authorList>
            <person name="Lee M."/>
            <person name="Choi Y.J."/>
            <person name="Farooq A."/>
            <person name="Jeong J.B."/>
            <person name="Jung M.Y."/>
        </authorList>
    </citation>
    <scope>NUCLEOTIDE SEQUENCE</scope>
    <source>
        <strain evidence="2">S8</strain>
    </source>
</reference>
<dbReference type="InterPro" id="IPR025736">
    <property type="entry name" value="PucR_C-HTH_dom"/>
</dbReference>
<evidence type="ECO:0000313" key="2">
    <source>
        <dbReference type="EMBL" id="MCQ9210351.1"/>
    </source>
</evidence>
<dbReference type="EMBL" id="JANHNZ010000007">
    <property type="protein sequence ID" value="MCQ9210351.1"/>
    <property type="molecule type" value="Genomic_DNA"/>
</dbReference>
<dbReference type="InterPro" id="IPR051448">
    <property type="entry name" value="CdaR-like_regulators"/>
</dbReference>
<dbReference type="InterPro" id="IPR009057">
    <property type="entry name" value="Homeodomain-like_sf"/>
</dbReference>
<dbReference type="PANTHER" id="PTHR33744">
    <property type="entry name" value="CARBOHYDRATE DIACID REGULATOR"/>
    <property type="match status" value="1"/>
</dbReference>
<keyword evidence="3" id="KW-1185">Reference proteome</keyword>
<organism evidence="2 3">
    <name type="scientific">Granulicatella seriolae</name>
    <dbReference type="NCBI Taxonomy" id="2967226"/>
    <lineage>
        <taxon>Bacteria</taxon>
        <taxon>Bacillati</taxon>
        <taxon>Bacillota</taxon>
        <taxon>Bacilli</taxon>
        <taxon>Lactobacillales</taxon>
        <taxon>Carnobacteriaceae</taxon>
        <taxon>Granulicatella</taxon>
    </lineage>
</organism>
<dbReference type="RefSeq" id="WP_256945464.1">
    <property type="nucleotide sequence ID" value="NZ_JANHNZ010000007.1"/>
</dbReference>
<proteinExistence type="predicted"/>
<comment type="caution">
    <text evidence="2">The sequence shown here is derived from an EMBL/GenBank/DDBJ whole genome shotgun (WGS) entry which is preliminary data.</text>
</comment>
<reference evidence="2" key="3">
    <citation type="journal article" date="2023" name="Microbiol. Resour. Announc.">
        <title>Draft Genome Sequence of Granulicatella sp. Strain S8, Isolated from a Marine Fish, Seriola quinqueradiata.</title>
        <authorList>
            <person name="Lee M."/>
            <person name="Farooq A."/>
            <person name="Jeong J.B."/>
            <person name="Jung M.Y."/>
        </authorList>
    </citation>
    <scope>NUCLEOTIDE SEQUENCE</scope>
    <source>
        <strain evidence="2">S8</strain>
    </source>
</reference>
<dbReference type="PANTHER" id="PTHR33744:SF15">
    <property type="entry name" value="CARBOHYDRATE DIACID REGULATOR"/>
    <property type="match status" value="1"/>
</dbReference>
<name>A0ABT1WPD9_9LACT</name>
<evidence type="ECO:0000313" key="3">
    <source>
        <dbReference type="Proteomes" id="UP001059480"/>
    </source>
</evidence>
<dbReference type="Pfam" id="PF13556">
    <property type="entry name" value="HTH_30"/>
    <property type="match status" value="1"/>
</dbReference>
<protein>
    <submittedName>
        <fullName evidence="2">Helix-turn-helix domain-containing protein</fullName>
    </submittedName>
</protein>
<sequence length="293" mass="34038">MTHPIQQAFPTSKILHHNQTESQDIAIPISDSEWLHIALNQLTERERLLLNSLLPTNSSTLGVSRETDWSLYLQGKNLNRPKTFSVVQFIYFQLQKSEQESFLSWEWLETIQELFPNGLASFQLSDNLFVLVVDQSTLMPLKDDLQALIPALEEDFGVQLHIMHGHCWHNSYNWSQVFMAERDIFYSYLAESGRQSLIDFSPLFLWSLLHAIEATDELVTIIEHSLTQIDSSKELIETMWHQQGNLSKTAQQLFLHRNTLQYRIDRFQDLSGFSLKQIDDLAACYFILQKSTC</sequence>
<gene>
    <name evidence="2" type="ORF">NPA36_07285</name>
</gene>
<feature type="domain" description="PucR C-terminal helix-turn-helix" evidence="1">
    <location>
        <begin position="236"/>
        <end position="288"/>
    </location>
</feature>
<dbReference type="Gene3D" id="1.10.10.2840">
    <property type="entry name" value="PucR C-terminal helix-turn-helix domain"/>
    <property type="match status" value="1"/>
</dbReference>
<dbReference type="Proteomes" id="UP001059480">
    <property type="component" value="Unassembled WGS sequence"/>
</dbReference>